<dbReference type="InterPro" id="IPR013783">
    <property type="entry name" value="Ig-like_fold"/>
</dbReference>
<dbReference type="InterPro" id="IPR003961">
    <property type="entry name" value="FN3_dom"/>
</dbReference>
<sequence>MEQIIKKMNKGITYLLICTMVIPFMISNSTKAAESDVKVIGDYDFILDNIYPVDFDTKGVVYGYYKGKVVLMNGATGKLIKTTEFTDINEIKPNKYNDNVDAIVTMQKDNMVYFGLMDKEGNTLIQPNKYTQIFYDDRNFSAVDAKGNTYYISRTGKVLYTFKKDDIEKGYIIEEYEKFFLVYKPNYAKGQNRFTNPVSVSVKGVFDYEGNPVRHIQNAYKTATNQYWLLYNKQIKEMKSRVKNEVRKEVIAKYRDKIDIATYLTPIGNCYVIDADGYINNPDGTAKYSINRSYLFDINGKVIDKADHSVIVSSSDYVVLQNGELKNDNFIAKNATLYNTKSYQKYNNKDLKEAGPNMRKFKDCIYGEYFLSGYDEEDIVVTGIYDTKGNLVKRYQGLYFDYYTLLSDVNEQKSKELKEAGKPYYCLETQSFRIGDGQIALKSLDQNNSRITFFDDSLNEILKIDLDKDTEAIHFYEYKILTNNAGIYVRYLLDGIYTETVYNRLGKVIYTYRDTNSDKNVYNQSNGATNYIGCIKYTNIINIGSVVFTSAENTGEGEVTLTWKPVKGAEGYDLRAESIGPDCDTADEYTKGNSIVFTGLKKGKTYKFYARVRSFDKSSRYGKPITVKVDK</sequence>
<reference evidence="1 2" key="1">
    <citation type="submission" date="2020-11" db="EMBL/GenBank/DDBJ databases">
        <title>Draft genome sequencing of a Lachnospiraceae strain isolated from anoxic soil subjected to BSD treatment.</title>
        <authorList>
            <person name="Uek A."/>
            <person name="Tonouchi A."/>
        </authorList>
    </citation>
    <scope>NUCLEOTIDE SEQUENCE [LARGE SCALE GENOMIC DNA]</scope>
    <source>
        <strain evidence="1 2">TB5</strain>
    </source>
</reference>
<gene>
    <name evidence="1" type="ORF">bsdtb5_23380</name>
</gene>
<dbReference type="CDD" id="cd00063">
    <property type="entry name" value="FN3"/>
    <property type="match status" value="1"/>
</dbReference>
<proteinExistence type="predicted"/>
<dbReference type="KEGG" id="ahb:bsdtb5_23380"/>
<dbReference type="SUPFAM" id="SSF49265">
    <property type="entry name" value="Fibronectin type III"/>
    <property type="match status" value="1"/>
</dbReference>
<keyword evidence="2" id="KW-1185">Reference proteome</keyword>
<dbReference type="Proteomes" id="UP000595897">
    <property type="component" value="Chromosome"/>
</dbReference>
<accession>A0A7R7IEF3</accession>
<dbReference type="RefSeq" id="WP_271712191.1">
    <property type="nucleotide sequence ID" value="NZ_AP024169.1"/>
</dbReference>
<dbReference type="EMBL" id="AP024169">
    <property type="protein sequence ID" value="BCN31043.1"/>
    <property type="molecule type" value="Genomic_DNA"/>
</dbReference>
<dbReference type="Gene3D" id="2.60.40.10">
    <property type="entry name" value="Immunoglobulins"/>
    <property type="match status" value="1"/>
</dbReference>
<evidence type="ECO:0000313" key="1">
    <source>
        <dbReference type="EMBL" id="BCN31043.1"/>
    </source>
</evidence>
<protein>
    <recommendedName>
        <fullName evidence="3">Fibronectin type-III domain-containing protein</fullName>
    </recommendedName>
</protein>
<dbReference type="InterPro" id="IPR036116">
    <property type="entry name" value="FN3_sf"/>
</dbReference>
<organism evidence="1 2">
    <name type="scientific">Anaeromicropila herbilytica</name>
    <dbReference type="NCBI Taxonomy" id="2785025"/>
    <lineage>
        <taxon>Bacteria</taxon>
        <taxon>Bacillati</taxon>
        <taxon>Bacillota</taxon>
        <taxon>Clostridia</taxon>
        <taxon>Lachnospirales</taxon>
        <taxon>Lachnospiraceae</taxon>
        <taxon>Anaeromicropila</taxon>
    </lineage>
</organism>
<name>A0A7R7IEF3_9FIRM</name>
<evidence type="ECO:0008006" key="3">
    <source>
        <dbReference type="Google" id="ProtNLM"/>
    </source>
</evidence>
<evidence type="ECO:0000313" key="2">
    <source>
        <dbReference type="Proteomes" id="UP000595897"/>
    </source>
</evidence>
<dbReference type="AlphaFoldDB" id="A0A7R7IEF3"/>